<evidence type="ECO:0000256" key="4">
    <source>
        <dbReference type="ARBA" id="ARBA00022989"/>
    </source>
</evidence>
<keyword evidence="10" id="KW-1185">Reference proteome</keyword>
<dbReference type="RefSeq" id="WP_243247368.1">
    <property type="nucleotide sequence ID" value="NZ_LOHG01000010.1"/>
</dbReference>
<evidence type="ECO:0000256" key="2">
    <source>
        <dbReference type="ARBA" id="ARBA00022475"/>
    </source>
</evidence>
<evidence type="ECO:0000256" key="1">
    <source>
        <dbReference type="ARBA" id="ARBA00004651"/>
    </source>
</evidence>
<reference evidence="9 10" key="1">
    <citation type="submission" date="2015-12" db="EMBL/GenBank/DDBJ databases">
        <title>Phylogenomics in the description of a new species in the Pseudomonas syringae group.</title>
        <authorList>
            <person name="Busquets A."/>
            <person name="Gomila M."/>
            <person name="Beiki F."/>
            <person name="Rahimian H."/>
            <person name="Mulet M."/>
            <person name="Sanchez D."/>
            <person name="Garcia-Valdes E."/>
            <person name="Lalucat J."/>
        </authorList>
    </citation>
    <scope>NUCLEOTIDE SEQUENCE [LARGE SCALE GENOMIC DNA]</scope>
    <source>
        <strain evidence="9 10">S25</strain>
    </source>
</reference>
<gene>
    <name evidence="9" type="ORF">AUC61_16960</name>
</gene>
<feature type="transmembrane region" description="Helical" evidence="7">
    <location>
        <begin position="404"/>
        <end position="425"/>
    </location>
</feature>
<feature type="transmembrane region" description="Helical" evidence="7">
    <location>
        <begin position="103"/>
        <end position="124"/>
    </location>
</feature>
<dbReference type="Proteomes" id="UP001320513">
    <property type="component" value="Unassembled WGS sequence"/>
</dbReference>
<protein>
    <submittedName>
        <fullName evidence="9">Glucarate transporter</fullName>
    </submittedName>
</protein>
<keyword evidence="4 7" id="KW-1133">Transmembrane helix</keyword>
<dbReference type="PROSITE" id="PS50850">
    <property type="entry name" value="MFS"/>
    <property type="match status" value="1"/>
</dbReference>
<feature type="transmembrane region" description="Helical" evidence="7">
    <location>
        <begin position="173"/>
        <end position="194"/>
    </location>
</feature>
<dbReference type="PIRSF" id="PIRSF002808">
    <property type="entry name" value="Hexose_phosphate_transp"/>
    <property type="match status" value="1"/>
</dbReference>
<dbReference type="InterPro" id="IPR036259">
    <property type="entry name" value="MFS_trans_sf"/>
</dbReference>
<feature type="transmembrane region" description="Helical" evidence="7">
    <location>
        <begin position="282"/>
        <end position="306"/>
    </location>
</feature>
<dbReference type="NCBIfam" id="TIGR00893">
    <property type="entry name" value="2A0114"/>
    <property type="match status" value="1"/>
</dbReference>
<evidence type="ECO:0000313" key="10">
    <source>
        <dbReference type="Proteomes" id="UP001320513"/>
    </source>
</evidence>
<dbReference type="InterPro" id="IPR050382">
    <property type="entry name" value="MFS_Na/Anion_cotransporter"/>
</dbReference>
<feature type="transmembrane region" description="Helical" evidence="7">
    <location>
        <begin position="374"/>
        <end position="398"/>
    </location>
</feature>
<dbReference type="InterPro" id="IPR011701">
    <property type="entry name" value="MFS"/>
</dbReference>
<organism evidence="9 10">
    <name type="scientific">Pseudomonas maioricensis</name>
    <dbReference type="NCBI Taxonomy" id="1766623"/>
    <lineage>
        <taxon>Bacteria</taxon>
        <taxon>Pseudomonadati</taxon>
        <taxon>Pseudomonadota</taxon>
        <taxon>Gammaproteobacteria</taxon>
        <taxon>Pseudomonadales</taxon>
        <taxon>Pseudomonadaceae</taxon>
        <taxon>Pseudomonas</taxon>
    </lineage>
</organism>
<evidence type="ECO:0000259" key="8">
    <source>
        <dbReference type="PROSITE" id="PS50850"/>
    </source>
</evidence>
<dbReference type="InterPro" id="IPR020846">
    <property type="entry name" value="MFS_dom"/>
</dbReference>
<dbReference type="PANTHER" id="PTHR11662">
    <property type="entry name" value="SOLUTE CARRIER FAMILY 17"/>
    <property type="match status" value="1"/>
</dbReference>
<feature type="transmembrane region" description="Helical" evidence="7">
    <location>
        <begin position="245"/>
        <end position="270"/>
    </location>
</feature>
<feature type="transmembrane region" description="Helical" evidence="7">
    <location>
        <begin position="44"/>
        <end position="67"/>
    </location>
</feature>
<feature type="domain" description="Major facilitator superfamily (MFS) profile" evidence="8">
    <location>
        <begin position="13"/>
        <end position="430"/>
    </location>
</feature>
<accession>A0ABS9ZKW2</accession>
<proteinExistence type="inferred from homology"/>
<dbReference type="InterPro" id="IPR000849">
    <property type="entry name" value="Sugar_P_transporter"/>
</dbReference>
<feature type="transmembrane region" description="Helical" evidence="7">
    <location>
        <begin position="145"/>
        <end position="167"/>
    </location>
</feature>
<keyword evidence="5 7" id="KW-0472">Membrane</keyword>
<evidence type="ECO:0000256" key="5">
    <source>
        <dbReference type="ARBA" id="ARBA00023136"/>
    </source>
</evidence>
<evidence type="ECO:0000256" key="6">
    <source>
        <dbReference type="ARBA" id="ARBA00038514"/>
    </source>
</evidence>
<dbReference type="SUPFAM" id="SSF103473">
    <property type="entry name" value="MFS general substrate transporter"/>
    <property type="match status" value="1"/>
</dbReference>
<dbReference type="Pfam" id="PF07690">
    <property type="entry name" value="MFS_1"/>
    <property type="match status" value="1"/>
</dbReference>
<keyword evidence="2" id="KW-1003">Cell membrane</keyword>
<feature type="transmembrane region" description="Helical" evidence="7">
    <location>
        <begin position="342"/>
        <end position="362"/>
    </location>
</feature>
<dbReference type="PANTHER" id="PTHR11662:SF399">
    <property type="entry name" value="FI19708P1-RELATED"/>
    <property type="match status" value="1"/>
</dbReference>
<name>A0ABS9ZKW2_9PSED</name>
<comment type="subcellular location">
    <subcellularLocation>
        <location evidence="1">Cell membrane</location>
        <topology evidence="1">Multi-pass membrane protein</topology>
    </subcellularLocation>
</comment>
<dbReference type="EMBL" id="LOHG01000010">
    <property type="protein sequence ID" value="MCI8211219.1"/>
    <property type="molecule type" value="Genomic_DNA"/>
</dbReference>
<keyword evidence="3 7" id="KW-0812">Transmembrane</keyword>
<comment type="similarity">
    <text evidence="6">Belongs to the major facilitator superfamily. Phthalate permease family.</text>
</comment>
<dbReference type="Gene3D" id="1.20.1250.20">
    <property type="entry name" value="MFS general substrate transporter like domains"/>
    <property type="match status" value="2"/>
</dbReference>
<evidence type="ECO:0000313" key="9">
    <source>
        <dbReference type="EMBL" id="MCI8211219.1"/>
    </source>
</evidence>
<sequence length="456" mass="49840">MQEQKKTRARYLILLMLFLVTTINFADRATISIAGSSIQKALGIDAITLGYIFSAFGWAYVLGQIPGGWLLDRFGSKKVYAGSIFTWSFFTLLQGYIGEFGISTAVVLLFLLRFTVGLAEAPSFPGNARIVASWFPTKERGTASAVFNSAQYFATALFAPLMGWIVYSFGWEHVFIVMGALGIVFSIVWMKVIYSPKDHPLANEAEVRYIAENGGLVDLDDKRTKKDSGPKWDYIRQLLCNRMMVGIYLGQFCINALTYFFLTWFPVYLVQERGMTILKAGFIASLPAICGFLGGVLGGVFSDMLLRRGNSLSVARKTPIVLGMFLSMSMIICNYVDADWMVVSFMALAFFGKGIGALGWAVMSDVSPKQIAGLSGGIFNTFGNLSSISTPIIIGYIIAATGSFKMALVFVGVNAFIAAISYLFIVGDIKRIELKGLPAQPEPPQTSPAVIAKTSH</sequence>
<feature type="transmembrane region" description="Helical" evidence="7">
    <location>
        <begin position="318"/>
        <end position="336"/>
    </location>
</feature>
<comment type="caution">
    <text evidence="9">The sequence shown here is derived from an EMBL/GenBank/DDBJ whole genome shotgun (WGS) entry which is preliminary data.</text>
</comment>
<dbReference type="CDD" id="cd17319">
    <property type="entry name" value="MFS_ExuT_GudP_like"/>
    <property type="match status" value="1"/>
</dbReference>
<evidence type="ECO:0000256" key="3">
    <source>
        <dbReference type="ARBA" id="ARBA00022692"/>
    </source>
</evidence>
<evidence type="ECO:0000256" key="7">
    <source>
        <dbReference type="SAM" id="Phobius"/>
    </source>
</evidence>